<evidence type="ECO:0000313" key="2">
    <source>
        <dbReference type="Proteomes" id="UP000020825"/>
    </source>
</evidence>
<dbReference type="EMBL" id="JAOG01000002">
    <property type="protein sequence ID" value="EUA55779.1"/>
    <property type="molecule type" value="Genomic_DNA"/>
</dbReference>
<dbReference type="PATRIC" id="fig|1299331.3.peg.3843"/>
<accession>X8CI92</accession>
<gene>
    <name evidence="1" type="ORF">I550_3936</name>
</gene>
<protein>
    <submittedName>
        <fullName evidence="1">Uncharacterized protein</fullName>
    </submittedName>
</protein>
<reference evidence="1 2" key="1">
    <citation type="submission" date="2013-12" db="EMBL/GenBank/DDBJ databases">
        <authorList>
            <person name="Zelazny A."/>
            <person name="Olivier K."/>
            <person name="Holland S."/>
            <person name="Lenaerts A."/>
            <person name="Ordway D."/>
            <person name="DeGroote M.A."/>
            <person name="Parker T."/>
            <person name="Sizemore C."/>
            <person name="Tallon L.J."/>
            <person name="Sadzewicz L.K."/>
            <person name="Sengamalay N."/>
            <person name="Fraser C.M."/>
            <person name="Hine E."/>
            <person name="Shefchek K.A."/>
            <person name="Das S.P."/>
            <person name="Tettelin H."/>
        </authorList>
    </citation>
    <scope>NUCLEOTIDE SEQUENCE [LARGE SCALE GENOMIC DNA]</scope>
    <source>
        <strain evidence="1 2">1956</strain>
    </source>
</reference>
<sequence length="107" mass="11463">MSSTMIWPGPPPAALALVSPLWLPRRSGRSVGRRYEWLGFDPRAEGVNRVSKHPAPLRVVVIEIGPSSLDQGAVFDPHPAAGQISELSGVALASDQHLKHVANRDGV</sequence>
<evidence type="ECO:0000313" key="1">
    <source>
        <dbReference type="EMBL" id="EUA55779.1"/>
    </source>
</evidence>
<dbReference type="Proteomes" id="UP000020825">
    <property type="component" value="Unassembled WGS sequence"/>
</dbReference>
<proteinExistence type="predicted"/>
<comment type="caution">
    <text evidence="1">The sequence shown here is derived from an EMBL/GenBank/DDBJ whole genome shotgun (WGS) entry which is preliminary data.</text>
</comment>
<organism evidence="1 2">
    <name type="scientific">Mycobacterium intracellulare 1956</name>
    <dbReference type="NCBI Taxonomy" id="1299331"/>
    <lineage>
        <taxon>Bacteria</taxon>
        <taxon>Bacillati</taxon>
        <taxon>Actinomycetota</taxon>
        <taxon>Actinomycetes</taxon>
        <taxon>Mycobacteriales</taxon>
        <taxon>Mycobacteriaceae</taxon>
        <taxon>Mycobacterium</taxon>
        <taxon>Mycobacterium avium complex (MAC)</taxon>
    </lineage>
</organism>
<name>X8CI92_MYCIT</name>
<dbReference type="AlphaFoldDB" id="X8CI92"/>